<dbReference type="PANTHER" id="PTHR11695">
    <property type="entry name" value="ALCOHOL DEHYDROGENASE RELATED"/>
    <property type="match status" value="1"/>
</dbReference>
<feature type="compositionally biased region" description="Low complexity" evidence="1">
    <location>
        <begin position="636"/>
        <end position="646"/>
    </location>
</feature>
<feature type="compositionally biased region" description="Basic and acidic residues" evidence="1">
    <location>
        <begin position="366"/>
        <end position="381"/>
    </location>
</feature>
<feature type="compositionally biased region" description="Low complexity" evidence="1">
    <location>
        <begin position="945"/>
        <end position="958"/>
    </location>
</feature>
<dbReference type="Gene3D" id="3.40.50.720">
    <property type="entry name" value="NAD(P)-binding Rossmann-like Domain"/>
    <property type="match status" value="1"/>
</dbReference>
<feature type="region of interest" description="Disordered" evidence="1">
    <location>
        <begin position="845"/>
        <end position="1038"/>
    </location>
</feature>
<feature type="region of interest" description="Disordered" evidence="1">
    <location>
        <begin position="1185"/>
        <end position="1206"/>
    </location>
</feature>
<organism evidence="2 3">
    <name type="scientific">Psilocybe cyanescens</name>
    <dbReference type="NCBI Taxonomy" id="93625"/>
    <lineage>
        <taxon>Eukaryota</taxon>
        <taxon>Fungi</taxon>
        <taxon>Dikarya</taxon>
        <taxon>Basidiomycota</taxon>
        <taxon>Agaricomycotina</taxon>
        <taxon>Agaricomycetes</taxon>
        <taxon>Agaricomycetidae</taxon>
        <taxon>Agaricales</taxon>
        <taxon>Agaricineae</taxon>
        <taxon>Strophariaceae</taxon>
        <taxon>Psilocybe</taxon>
    </lineage>
</organism>
<feature type="compositionally biased region" description="Basic residues" evidence="1">
    <location>
        <begin position="1020"/>
        <end position="1031"/>
    </location>
</feature>
<dbReference type="InterPro" id="IPR011032">
    <property type="entry name" value="GroES-like_sf"/>
</dbReference>
<feature type="compositionally biased region" description="Low complexity" evidence="1">
    <location>
        <begin position="434"/>
        <end position="445"/>
    </location>
</feature>
<feature type="compositionally biased region" description="Low complexity" evidence="1">
    <location>
        <begin position="917"/>
        <end position="934"/>
    </location>
</feature>
<dbReference type="InterPro" id="IPR050700">
    <property type="entry name" value="YIM1/Zinc_Alcohol_DH_Fams"/>
</dbReference>
<protein>
    <submittedName>
        <fullName evidence="2">Uncharacterized protein</fullName>
    </submittedName>
</protein>
<feature type="compositionally biased region" description="Polar residues" evidence="1">
    <location>
        <begin position="146"/>
        <end position="158"/>
    </location>
</feature>
<feature type="compositionally biased region" description="Low complexity" evidence="1">
    <location>
        <begin position="296"/>
        <end position="308"/>
    </location>
</feature>
<feature type="compositionally biased region" description="Polar residues" evidence="1">
    <location>
        <begin position="496"/>
        <end position="528"/>
    </location>
</feature>
<dbReference type="InterPro" id="IPR036291">
    <property type="entry name" value="NAD(P)-bd_dom_sf"/>
</dbReference>
<feature type="compositionally biased region" description="Polar residues" evidence="1">
    <location>
        <begin position="86"/>
        <end position="100"/>
    </location>
</feature>
<feature type="compositionally biased region" description="Low complexity" evidence="1">
    <location>
        <begin position="1002"/>
        <end position="1019"/>
    </location>
</feature>
<feature type="region of interest" description="Disordered" evidence="1">
    <location>
        <begin position="44"/>
        <end position="210"/>
    </location>
</feature>
<feature type="compositionally biased region" description="Low complexity" evidence="1">
    <location>
        <begin position="383"/>
        <end position="405"/>
    </location>
</feature>
<evidence type="ECO:0000256" key="1">
    <source>
        <dbReference type="SAM" id="MobiDB-lite"/>
    </source>
</evidence>
<dbReference type="SUPFAM" id="SSF51735">
    <property type="entry name" value="NAD(P)-binding Rossmann-fold domains"/>
    <property type="match status" value="1"/>
</dbReference>
<reference evidence="2 3" key="1">
    <citation type="journal article" date="2018" name="Evol. Lett.">
        <title>Horizontal gene cluster transfer increased hallucinogenic mushroom diversity.</title>
        <authorList>
            <person name="Reynolds H.T."/>
            <person name="Vijayakumar V."/>
            <person name="Gluck-Thaler E."/>
            <person name="Korotkin H.B."/>
            <person name="Matheny P.B."/>
            <person name="Slot J.C."/>
        </authorList>
    </citation>
    <scope>NUCLEOTIDE SEQUENCE [LARGE SCALE GENOMIC DNA]</scope>
    <source>
        <strain evidence="2 3">2631</strain>
    </source>
</reference>
<feature type="region of interest" description="Disordered" evidence="1">
    <location>
        <begin position="1382"/>
        <end position="1403"/>
    </location>
</feature>
<proteinExistence type="predicted"/>
<dbReference type="EMBL" id="NHYD01003284">
    <property type="protein sequence ID" value="PPQ81089.1"/>
    <property type="molecule type" value="Genomic_DNA"/>
</dbReference>
<feature type="compositionally biased region" description="Pro residues" evidence="1">
    <location>
        <begin position="484"/>
        <end position="493"/>
    </location>
</feature>
<feature type="compositionally biased region" description="Polar residues" evidence="1">
    <location>
        <begin position="230"/>
        <end position="251"/>
    </location>
</feature>
<feature type="compositionally biased region" description="Basic and acidic residues" evidence="1">
    <location>
        <begin position="271"/>
        <end position="283"/>
    </location>
</feature>
<feature type="compositionally biased region" description="Polar residues" evidence="1">
    <location>
        <begin position="119"/>
        <end position="134"/>
    </location>
</feature>
<feature type="region of interest" description="Disordered" evidence="1">
    <location>
        <begin position="764"/>
        <end position="800"/>
    </location>
</feature>
<comment type="caution">
    <text evidence="2">The sequence shown here is derived from an EMBL/GenBank/DDBJ whole genome shotgun (WGS) entry which is preliminary data.</text>
</comment>
<dbReference type="Proteomes" id="UP000283269">
    <property type="component" value="Unassembled WGS sequence"/>
</dbReference>
<dbReference type="GO" id="GO:0005739">
    <property type="term" value="C:mitochondrion"/>
    <property type="evidence" value="ECO:0007669"/>
    <property type="project" value="TreeGrafter"/>
</dbReference>
<feature type="compositionally biased region" description="Acidic residues" evidence="1">
    <location>
        <begin position="869"/>
        <end position="878"/>
    </location>
</feature>
<name>A0A409WRI6_PSICY</name>
<feature type="region of interest" description="Disordered" evidence="1">
    <location>
        <begin position="1322"/>
        <end position="1348"/>
    </location>
</feature>
<feature type="compositionally biased region" description="Low complexity" evidence="1">
    <location>
        <begin position="180"/>
        <end position="209"/>
    </location>
</feature>
<gene>
    <name evidence="2" type="ORF">CVT25_014552</name>
</gene>
<keyword evidence="3" id="KW-1185">Reference proteome</keyword>
<feature type="compositionally biased region" description="Polar residues" evidence="1">
    <location>
        <begin position="457"/>
        <end position="474"/>
    </location>
</feature>
<feature type="region of interest" description="Disordered" evidence="1">
    <location>
        <begin position="230"/>
        <end position="706"/>
    </location>
</feature>
<dbReference type="PANTHER" id="PTHR11695:SF294">
    <property type="entry name" value="RETICULON-4-INTERACTING PROTEIN 1, MITOCHONDRIAL"/>
    <property type="match status" value="1"/>
</dbReference>
<accession>A0A409WRI6</accession>
<feature type="compositionally biased region" description="Acidic residues" evidence="1">
    <location>
        <begin position="886"/>
        <end position="901"/>
    </location>
</feature>
<dbReference type="InParanoid" id="A0A409WRI6"/>
<feature type="compositionally biased region" description="Polar residues" evidence="1">
    <location>
        <begin position="1185"/>
        <end position="1195"/>
    </location>
</feature>
<dbReference type="STRING" id="93625.A0A409WRI6"/>
<dbReference type="Gene3D" id="3.90.180.10">
    <property type="entry name" value="Medium-chain alcohol dehydrogenases, catalytic domain"/>
    <property type="match status" value="1"/>
</dbReference>
<feature type="compositionally biased region" description="Polar residues" evidence="1">
    <location>
        <begin position="959"/>
        <end position="983"/>
    </location>
</feature>
<feature type="compositionally biased region" description="Polar residues" evidence="1">
    <location>
        <begin position="1385"/>
        <end position="1396"/>
    </location>
</feature>
<sequence>MPTKPTLVQSLLNLPSQSYVNAETKPKKEYYSTKQEMLRIAATARADPGQMQLPRGRWDGGATPVGNDLPISATAMSTRKEPTLSAAFQPSTLARTQYRSTGPHPEDDEDDSDLEVFFTPNTSPRTSMASSVATITFPATRKPSRRSLTNITADSHQPLQLPVEQKVSKTPSTRPFAAVPSTRTPSTSTSHSTRARHALSSSSSLSSTSLEGHSVFSDFVGSGESTLLTTPYQSDSANSTPQAKGKSSTTKVDIIGNGASPTTNGKSRSHQHTEEERLKESKRMPPSTDSSKSRTHTTSPRAPTTTATQNSSGPSPRTEKPSAPSSVTDRPTKKPSKSPTPNQPDVGSNADVGDKRAPSSTSRAAKGKEKEHTHEEKEKKPTSRVSSQGTSTSTGTPHAPTATPTKPYVPPKQPHTFSAFASIPDASPSPPVAAPATSKKPSSPANGHGAPSKISAALSSTPKPSPAPSHSTRAPATVVTAKPPQIPPVPSQQPPTTSRDAYTPTYAYSSGNPHHKASSTPPNGSANSKPGAPSSSSSTTTTQRRKPAVYKPPPSMMIGMDALLEEDEDGPLTPRMESRAIEGQDGWNWEGSSDGSAGRHPTQDVDGGGGDNSRSRGLRHTSPEHVRRRRSRSLDNDSSSSSSHSTTRARHPPPKTLSDEVHALVQGFSTPGERPSKGTQGYTALVLPRAPPPLSSSSSPRPLKGRDAGSGWLAALALSAEGRIDLTQSGVAQTTMATVEVVRGLGSKAARGFGFGLGFVRRRASSGPGPRQGQGPAPVPVPREATNGRAVPPAGGGWEGSSSPLGFTSYRTPPNYVPSSGVLVQVWAVGVDGVDGRLVGVRFGDGEVGRGEDEPEDLDAEVSQQTDREETEEDEGRGDEETGREDGDDGAQDTETEEAEAETPSTPPKKSGGFAALGRSLSLRLSRGGSSKQKAGGGGAKPQRSASAAVAAAAAAASPTKNARGQSEPPQETVSSSPQTPHTNGHKRSLSFSLKRSNTAVSNASTLASPTPSSSASPGKQKKKSLKKKAPPKQLRPDVGYIPGRSFVGRVLECGWGVRDEVVRKGEWVVGLLDVRKVRFFFFFILRCGGALAEFIVVDRRRVHRVPQPQGGSATNPIWAASASSGYAQSSTLTLEELALLPLCGLPAYRAVRTFMYAFSSMRDGPSSPSTADRRGLDFVGNAVTTSAPSVSSPGGKTRRGTLPEHDVDRRRRVLVLRGHDGVGAMAVQMLAERGWKVSVHVPCSAMPADAPPQVVDHFMQLTEERARAWGADEIIHDDSVAGDDGRAAAVRLMEMIREDGDVFDAVLDTVGGREVREAGERLLRSQGSSSGAASPREGPSAPMKRRDHGQFTTLVGDAPQRVVPTAGDNFRAGLRSLRLGGADSTANGATSGATKSSEDSGSGKVGYAWISVAQDVDWEGVDVGETLGTVVRMALEDGVRPVVEDMDVRWKGSRGVPRAVPFEYTPNVFVDNGPLRDGGTIVVKIAE</sequence>
<dbReference type="SUPFAM" id="SSF50129">
    <property type="entry name" value="GroES-like"/>
    <property type="match status" value="1"/>
</dbReference>
<feature type="compositionally biased region" description="Polar residues" evidence="1">
    <location>
        <begin position="990"/>
        <end position="1001"/>
    </location>
</feature>
<evidence type="ECO:0000313" key="2">
    <source>
        <dbReference type="EMBL" id="PPQ81089.1"/>
    </source>
</evidence>
<evidence type="ECO:0000313" key="3">
    <source>
        <dbReference type="Proteomes" id="UP000283269"/>
    </source>
</evidence>
<feature type="compositionally biased region" description="Low complexity" evidence="1">
    <location>
        <begin position="765"/>
        <end position="776"/>
    </location>
</feature>
<dbReference type="OrthoDB" id="201656at2759"/>